<sequence length="84" mass="9690">MAINIKDPVTDRLARELAQETGESLTEAIRVAMEERLARVQRVRRRTDRGASLYRYIERGRARKTLDDRSADEILGYDSDGLPR</sequence>
<comment type="caution">
    <text evidence="2">The sequence shown here is derived from an EMBL/GenBank/DDBJ whole genome shotgun (WGS) entry which is preliminary data.</text>
</comment>
<organism evidence="2 3">
    <name type="scientific">Enemella evansiae</name>
    <dbReference type="NCBI Taxonomy" id="2016499"/>
    <lineage>
        <taxon>Bacteria</taxon>
        <taxon>Bacillati</taxon>
        <taxon>Actinomycetota</taxon>
        <taxon>Actinomycetes</taxon>
        <taxon>Propionibacteriales</taxon>
        <taxon>Propionibacteriaceae</taxon>
        <taxon>Enemella</taxon>
    </lineage>
</organism>
<dbReference type="AlphaFoldDB" id="A0A255GBK4"/>
<keyword evidence="3" id="KW-1185">Reference proteome</keyword>
<dbReference type="RefSeq" id="WP_094359627.1">
    <property type="nucleotide sequence ID" value="NZ_NMVK01000026.1"/>
</dbReference>
<name>A0A255GBK4_9ACTN</name>
<dbReference type="Proteomes" id="UP000215896">
    <property type="component" value="Unassembled WGS sequence"/>
</dbReference>
<dbReference type="InterPro" id="IPR011660">
    <property type="entry name" value="VapB-like"/>
</dbReference>
<evidence type="ECO:0000313" key="2">
    <source>
        <dbReference type="EMBL" id="OYO13297.1"/>
    </source>
</evidence>
<reference evidence="2 3" key="1">
    <citation type="submission" date="2017-07" db="EMBL/GenBank/DDBJ databases">
        <title>Draft whole genome sequences of clinical Proprionibacteriaceae strains.</title>
        <authorList>
            <person name="Bernier A.-M."/>
            <person name="Bernard K."/>
            <person name="Domingo M.-C."/>
        </authorList>
    </citation>
    <scope>NUCLEOTIDE SEQUENCE [LARGE SCALE GENOMIC DNA]</scope>
    <source>
        <strain evidence="2 3">NML 030167</strain>
    </source>
</reference>
<protein>
    <submittedName>
        <fullName evidence="2">PSK operon transcription factor</fullName>
    </submittedName>
</protein>
<dbReference type="OrthoDB" id="495439at2"/>
<keyword evidence="1" id="KW-1277">Toxin-antitoxin system</keyword>
<gene>
    <name evidence="2" type="ORF">CGZ94_09910</name>
</gene>
<dbReference type="Pfam" id="PF07704">
    <property type="entry name" value="PSK_trans_fac"/>
    <property type="match status" value="1"/>
</dbReference>
<proteinExistence type="predicted"/>
<accession>A0A4R6LQH6</accession>
<dbReference type="EMBL" id="NMVO01000013">
    <property type="protein sequence ID" value="OYO13297.1"/>
    <property type="molecule type" value="Genomic_DNA"/>
</dbReference>
<evidence type="ECO:0000313" key="3">
    <source>
        <dbReference type="Proteomes" id="UP000215896"/>
    </source>
</evidence>
<evidence type="ECO:0000256" key="1">
    <source>
        <dbReference type="ARBA" id="ARBA00022649"/>
    </source>
</evidence>
<accession>A0A255GBK4</accession>